<dbReference type="SFLD" id="SFLDF00280">
    <property type="entry name" value="coenzyme_PQQ_synthesis_protein"/>
    <property type="match status" value="1"/>
</dbReference>
<dbReference type="STRING" id="1555112.LIP_1139"/>
<dbReference type="KEGG" id="lpil:LIP_1139"/>
<dbReference type="HAMAP" id="MF_00660">
    <property type="entry name" value="PqqE"/>
    <property type="match status" value="1"/>
</dbReference>
<dbReference type="SUPFAM" id="SSF102114">
    <property type="entry name" value="Radical SAM enzymes"/>
    <property type="match status" value="1"/>
</dbReference>
<evidence type="ECO:0000256" key="7">
    <source>
        <dbReference type="ARBA" id="ARBA00023014"/>
    </source>
</evidence>
<dbReference type="CDD" id="cd01335">
    <property type="entry name" value="Radical_SAM"/>
    <property type="match status" value="1"/>
</dbReference>
<dbReference type="InterPro" id="IPR023885">
    <property type="entry name" value="4Fe4S-binding_SPASM_dom"/>
</dbReference>
<comment type="function">
    <text evidence="8">Catalyzes the cross-linking of a glutamate residue and a tyrosine residue in the PqqA protein as part of the biosynthesis of pyrroloquinoline quinone (PQQ).</text>
</comment>
<dbReference type="GO" id="GO:0016491">
    <property type="term" value="F:oxidoreductase activity"/>
    <property type="evidence" value="ECO:0007669"/>
    <property type="project" value="UniProtKB-KW"/>
</dbReference>
<evidence type="ECO:0000256" key="1">
    <source>
        <dbReference type="ARBA" id="ARBA00022485"/>
    </source>
</evidence>
<keyword evidence="4 8" id="KW-0884">PQQ biosynthesis</keyword>
<evidence type="ECO:0000256" key="8">
    <source>
        <dbReference type="HAMAP-Rule" id="MF_00660"/>
    </source>
</evidence>
<dbReference type="SFLD" id="SFLDS00029">
    <property type="entry name" value="Radical_SAM"/>
    <property type="match status" value="1"/>
</dbReference>
<dbReference type="GO" id="GO:0009975">
    <property type="term" value="F:cyclase activity"/>
    <property type="evidence" value="ECO:0007669"/>
    <property type="project" value="UniProtKB-UniRule"/>
</dbReference>
<keyword evidence="3 8" id="KW-0479">Metal-binding</keyword>
<gene>
    <name evidence="8" type="primary">pqqE</name>
    <name evidence="10" type="ORF">LIP_1139</name>
</gene>
<keyword evidence="2 8" id="KW-0949">S-adenosyl-L-methionine</keyword>
<dbReference type="NCBIfam" id="TIGR02109">
    <property type="entry name" value="PQQ_syn_pqqE"/>
    <property type="match status" value="1"/>
</dbReference>
<dbReference type="PANTHER" id="PTHR11228:SF7">
    <property type="entry name" value="PQQA PEPTIDE CYCLASE"/>
    <property type="match status" value="1"/>
</dbReference>
<dbReference type="PATRIC" id="fig|1555112.3.peg.1189"/>
<keyword evidence="1 8" id="KW-0004">4Fe-4S</keyword>
<evidence type="ECO:0000256" key="6">
    <source>
        <dbReference type="ARBA" id="ARBA00023004"/>
    </source>
</evidence>
<dbReference type="Gene3D" id="3.20.20.70">
    <property type="entry name" value="Aldolase class I"/>
    <property type="match status" value="1"/>
</dbReference>
<dbReference type="InterPro" id="IPR050377">
    <property type="entry name" value="Radical_SAM_PqqE_MftC-like"/>
</dbReference>
<evidence type="ECO:0000313" key="11">
    <source>
        <dbReference type="Proteomes" id="UP000065807"/>
    </source>
</evidence>
<dbReference type="PANTHER" id="PTHR11228">
    <property type="entry name" value="RADICAL SAM DOMAIN PROTEIN"/>
    <property type="match status" value="1"/>
</dbReference>
<dbReference type="SMART" id="SM00729">
    <property type="entry name" value="Elp3"/>
    <property type="match status" value="1"/>
</dbReference>
<protein>
    <recommendedName>
        <fullName evidence="8">PqqA peptide cyclase</fullName>
        <ecNumber evidence="8">1.21.98.4</ecNumber>
    </recommendedName>
    <alternativeName>
        <fullName evidence="8">Coenzyme PQQ synthesis protein E</fullName>
    </alternativeName>
</protein>
<dbReference type="InterPro" id="IPR011843">
    <property type="entry name" value="PQQ_synth_PqqE_bac"/>
</dbReference>
<evidence type="ECO:0000256" key="4">
    <source>
        <dbReference type="ARBA" id="ARBA00022905"/>
    </source>
</evidence>
<dbReference type="UniPathway" id="UPA00539"/>
<comment type="subunit">
    <text evidence="8">Interacts with PqqD. The interaction is necessary for activity of PqqE.</text>
</comment>
<keyword evidence="7 8" id="KW-0411">Iron-sulfur</keyword>
<organism evidence="10 11">
    <name type="scientific">Limnochorda pilosa</name>
    <dbReference type="NCBI Taxonomy" id="1555112"/>
    <lineage>
        <taxon>Bacteria</taxon>
        <taxon>Bacillati</taxon>
        <taxon>Bacillota</taxon>
        <taxon>Limnochordia</taxon>
        <taxon>Limnochordales</taxon>
        <taxon>Limnochordaceae</taxon>
        <taxon>Limnochorda</taxon>
    </lineage>
</organism>
<keyword evidence="6 8" id="KW-0408">Iron</keyword>
<proteinExistence type="inferred from homology"/>
<dbReference type="PIRSF" id="PIRSF037420">
    <property type="entry name" value="PQQ_syn_pqqE"/>
    <property type="match status" value="1"/>
</dbReference>
<dbReference type="GO" id="GO:0018189">
    <property type="term" value="P:pyrroloquinoline quinone biosynthetic process"/>
    <property type="evidence" value="ECO:0007669"/>
    <property type="project" value="UniProtKB-UniRule"/>
</dbReference>
<evidence type="ECO:0000313" key="10">
    <source>
        <dbReference type="EMBL" id="BAS26996.1"/>
    </source>
</evidence>
<comment type="cofactor">
    <cofactor evidence="8">
        <name>[4Fe-4S] cluster</name>
        <dbReference type="ChEBI" id="CHEBI:49883"/>
    </cofactor>
    <text evidence="8">Binds 1 [4Fe-4S] cluster. The cluster is coordinated with 3 cysteines and an exchangeable S-adenosyl-L-methionine.</text>
</comment>
<dbReference type="GO" id="GO:0051539">
    <property type="term" value="F:4 iron, 4 sulfur cluster binding"/>
    <property type="evidence" value="ECO:0007669"/>
    <property type="project" value="UniProtKB-KW"/>
</dbReference>
<keyword evidence="11" id="KW-1185">Reference proteome</keyword>
<feature type="binding site" evidence="8">
    <location>
        <position position="27"/>
    </location>
    <ligand>
        <name>[4Fe-4S] cluster</name>
        <dbReference type="ChEBI" id="CHEBI:49883"/>
        <note>4Fe-4S-S-AdoMet</note>
    </ligand>
</feature>
<dbReference type="InterPro" id="IPR017200">
    <property type="entry name" value="PqqE-like"/>
</dbReference>
<evidence type="ECO:0000256" key="5">
    <source>
        <dbReference type="ARBA" id="ARBA00023002"/>
    </source>
</evidence>
<dbReference type="GO" id="GO:0005506">
    <property type="term" value="F:iron ion binding"/>
    <property type="evidence" value="ECO:0007669"/>
    <property type="project" value="UniProtKB-UniRule"/>
</dbReference>
<comment type="catalytic activity">
    <reaction evidence="8">
        <text>[PQQ precursor protein] + S-adenosyl-L-methionine = E-Y cross-linked-[PQQ precursor protein] + 5'-deoxyadenosine + L-methionine + H(+)</text>
        <dbReference type="Rhea" id="RHEA:56836"/>
        <dbReference type="Rhea" id="RHEA-COMP:14800"/>
        <dbReference type="Rhea" id="RHEA-COMP:14801"/>
        <dbReference type="ChEBI" id="CHEBI:15378"/>
        <dbReference type="ChEBI" id="CHEBI:17319"/>
        <dbReference type="ChEBI" id="CHEBI:57844"/>
        <dbReference type="ChEBI" id="CHEBI:59789"/>
        <dbReference type="ChEBI" id="CHEBI:141026"/>
        <dbReference type="ChEBI" id="CHEBI:141027"/>
        <dbReference type="EC" id="1.21.98.4"/>
    </reaction>
</comment>
<keyword evidence="5 8" id="KW-0560">Oxidoreductase</keyword>
<dbReference type="InterPro" id="IPR013785">
    <property type="entry name" value="Aldolase_TIM"/>
</dbReference>
<name>A0A0K2SIN8_LIMPI</name>
<dbReference type="Pfam" id="PF04055">
    <property type="entry name" value="Radical_SAM"/>
    <property type="match status" value="1"/>
</dbReference>
<dbReference type="SFLD" id="SFLDG01067">
    <property type="entry name" value="SPASM/twitch_domain_containing"/>
    <property type="match status" value="1"/>
</dbReference>
<dbReference type="InterPro" id="IPR007197">
    <property type="entry name" value="rSAM"/>
</dbReference>
<feature type="binding site" evidence="8">
    <location>
        <position position="24"/>
    </location>
    <ligand>
        <name>[4Fe-4S] cluster</name>
        <dbReference type="ChEBI" id="CHEBI:49883"/>
        <note>4Fe-4S-S-AdoMet</note>
    </ligand>
</feature>
<comment type="similarity">
    <text evidence="8">Belongs to the radical SAM superfamily. PqqE family.</text>
</comment>
<evidence type="ECO:0000256" key="2">
    <source>
        <dbReference type="ARBA" id="ARBA00022691"/>
    </source>
</evidence>
<reference evidence="11" key="2">
    <citation type="journal article" date="2016" name="Int. J. Syst. Evol. Microbiol.">
        <title>Complete genome sequence and cell structure of Limnochorda pilosa, a Gram-negative spore-former within the phylum Firmicutes.</title>
        <authorList>
            <person name="Watanabe M."/>
            <person name="Kojima H."/>
            <person name="Fukui M."/>
        </authorList>
    </citation>
    <scope>NUCLEOTIDE SEQUENCE [LARGE SCALE GENOMIC DNA]</scope>
    <source>
        <strain evidence="11">HC45</strain>
    </source>
</reference>
<dbReference type="EMBL" id="AP014924">
    <property type="protein sequence ID" value="BAS26996.1"/>
    <property type="molecule type" value="Genomic_DNA"/>
</dbReference>
<dbReference type="SFLD" id="SFLDG01386">
    <property type="entry name" value="main_SPASM_domain-containing"/>
    <property type="match status" value="1"/>
</dbReference>
<dbReference type="NCBIfam" id="TIGR04085">
    <property type="entry name" value="rSAM_more_4Fe4S"/>
    <property type="match status" value="1"/>
</dbReference>
<dbReference type="GO" id="GO:1904047">
    <property type="term" value="F:S-adenosyl-L-methionine binding"/>
    <property type="evidence" value="ECO:0007669"/>
    <property type="project" value="UniProtKB-UniRule"/>
</dbReference>
<sequence length="367" mass="41572">MQESEVPSPFSLLAELTHRCPLHCPYCSNPLRLARREEELETGTWLRVLDEARDLGVVQVHFSGGEPLLRRDLEALTARARENGAYVNLITSGVGLDRTRVRRLREAGLDAIQVSVQAARPELSDRIVGRKAWEEKRQAALAVKAEGLPLTLNVVLHRFNLDDLEPIILMAEAWGADRLELANTQYYGWAFLNRERLLPSVEQVARAEEVYRRHAERLHGQMELVWVVPDYHADHPKPCMGGWGRIGLTVSPEGDLLPCPTAGVIADLSFPSVRTWTLARAWRSSEAFNRFRGFQWMPEPCRSCDRRFVDFGGCRCQAYLLTGDAARTDPVCRWSSDHFIVENTVMEARELTHAGVPGTMRGVLRIW</sequence>
<dbReference type="InterPro" id="IPR006638">
    <property type="entry name" value="Elp3/MiaA/NifB-like_rSAM"/>
</dbReference>
<accession>A0A0K2SIN8</accession>
<evidence type="ECO:0000256" key="3">
    <source>
        <dbReference type="ARBA" id="ARBA00022723"/>
    </source>
</evidence>
<evidence type="ECO:0000259" key="9">
    <source>
        <dbReference type="PROSITE" id="PS51918"/>
    </source>
</evidence>
<feature type="binding site" evidence="8">
    <location>
        <position position="20"/>
    </location>
    <ligand>
        <name>[4Fe-4S] cluster</name>
        <dbReference type="ChEBI" id="CHEBI:49883"/>
        <note>4Fe-4S-S-AdoMet</note>
    </ligand>
</feature>
<comment type="pathway">
    <text evidence="8">Cofactor biosynthesis; pyrroloquinoline quinone biosynthesis.</text>
</comment>
<dbReference type="InterPro" id="IPR058240">
    <property type="entry name" value="rSAM_sf"/>
</dbReference>
<dbReference type="PROSITE" id="PS51918">
    <property type="entry name" value="RADICAL_SAM"/>
    <property type="match status" value="1"/>
</dbReference>
<dbReference type="Proteomes" id="UP000065807">
    <property type="component" value="Chromosome"/>
</dbReference>
<dbReference type="EC" id="1.21.98.4" evidence="8"/>
<reference evidence="11" key="1">
    <citation type="submission" date="2015-07" db="EMBL/GenBank/DDBJ databases">
        <title>Complete genome sequence and phylogenetic analysis of Limnochorda pilosa.</title>
        <authorList>
            <person name="Watanabe M."/>
            <person name="Kojima H."/>
            <person name="Fukui M."/>
        </authorList>
    </citation>
    <scope>NUCLEOTIDE SEQUENCE [LARGE SCALE GENOMIC DNA]</scope>
    <source>
        <strain evidence="11">HC45</strain>
    </source>
</reference>
<feature type="domain" description="Radical SAM core" evidence="9">
    <location>
        <begin position="6"/>
        <end position="221"/>
    </location>
</feature>
<dbReference type="Pfam" id="PF13186">
    <property type="entry name" value="SPASM"/>
    <property type="match status" value="1"/>
</dbReference>
<dbReference type="AlphaFoldDB" id="A0A0K2SIN8"/>